<dbReference type="Pfam" id="PF06863">
    <property type="entry name" value="DUF1254"/>
    <property type="match status" value="1"/>
</dbReference>
<dbReference type="KEGG" id="vin:AKJ08_3560"/>
<organism evidence="3 4">
    <name type="scientific">Vulgatibacter incomptus</name>
    <dbReference type="NCBI Taxonomy" id="1391653"/>
    <lineage>
        <taxon>Bacteria</taxon>
        <taxon>Pseudomonadati</taxon>
        <taxon>Myxococcota</taxon>
        <taxon>Myxococcia</taxon>
        <taxon>Myxococcales</taxon>
        <taxon>Cystobacterineae</taxon>
        <taxon>Vulgatibacteraceae</taxon>
        <taxon>Vulgatibacter</taxon>
    </lineage>
</organism>
<dbReference type="AlphaFoldDB" id="A0A0K1PI03"/>
<dbReference type="RefSeq" id="WP_050727234.1">
    <property type="nucleotide sequence ID" value="NZ_CP012332.1"/>
</dbReference>
<dbReference type="Gene3D" id="2.60.40.1610">
    <property type="entry name" value="Domain of unknown function DUF1254"/>
    <property type="match status" value="1"/>
</dbReference>
<dbReference type="SUPFAM" id="SSF160935">
    <property type="entry name" value="VPA0735-like"/>
    <property type="match status" value="1"/>
</dbReference>
<feature type="domain" description="DUF1254" evidence="2">
    <location>
        <begin position="79"/>
        <end position="208"/>
    </location>
</feature>
<keyword evidence="4" id="KW-1185">Reference proteome</keyword>
<dbReference type="EMBL" id="CP012332">
    <property type="protein sequence ID" value="AKU93173.1"/>
    <property type="molecule type" value="Genomic_DNA"/>
</dbReference>
<name>A0A0K1PI03_9BACT</name>
<evidence type="ECO:0000259" key="2">
    <source>
        <dbReference type="Pfam" id="PF06863"/>
    </source>
</evidence>
<proteinExistence type="predicted"/>
<protein>
    <submittedName>
        <fullName evidence="3">Putative exported protein</fullName>
    </submittedName>
</protein>
<dbReference type="STRING" id="1391653.AKJ08_3560"/>
<evidence type="ECO:0000313" key="3">
    <source>
        <dbReference type="EMBL" id="AKU93173.1"/>
    </source>
</evidence>
<gene>
    <name evidence="3" type="ORF">AKJ08_3560</name>
</gene>
<dbReference type="Proteomes" id="UP000055590">
    <property type="component" value="Chromosome"/>
</dbReference>
<dbReference type="PANTHER" id="PTHR36509">
    <property type="entry name" value="BLL3101 PROTEIN"/>
    <property type="match status" value="1"/>
</dbReference>
<dbReference type="Gene3D" id="2.60.120.600">
    <property type="entry name" value="Domain of unknown function DUF1214, C-terminal domain"/>
    <property type="match status" value="1"/>
</dbReference>
<dbReference type="Pfam" id="PF06742">
    <property type="entry name" value="DUF1214"/>
    <property type="match status" value="1"/>
</dbReference>
<sequence>MRRVHGLAIILISVAASVAIPDAPFAELPAPLPPISQEEARTLGVDAYVYGYPIVLTMVTRSVMTNVPAPTPMGRAPLNQLSNAMALPTPRSRDVVSPNVDTLYSVAWLDLEREPMVLHVPDARGRYYLAPVLDAWTNVISSPGKRTTGTAAQDFVIVGPAYRESLPLHLTEIQMPTTTAWIAARFEVRNAKDVIAVNALRKNLSLTPLSVFLKRRPAPTTAARIDASIDMETPPPKQVEAMDAPAFFTALANAMVTNPPAPDDAQMVANLRRLGIEPGQSLDFAKLPANVVAGLTRALPDARTKIAAHAEKMGHKENGWTMSRELGSYGTRYLDRAATALVGFGANVPEDSIYAFASDDEVGVPLDGSSGQYVIRFPKGQMPPVEAFWSVTLYGPDHFLVENERNRYSLGSHDALKTSKDGSIELFVQHEAPKGAEANWIPAPRGPFNLILRMYWPKRTLLEGEWQLPSIRKL</sequence>
<evidence type="ECO:0000313" key="4">
    <source>
        <dbReference type="Proteomes" id="UP000055590"/>
    </source>
</evidence>
<dbReference type="InterPro" id="IPR037050">
    <property type="entry name" value="DUF1254_sf"/>
</dbReference>
<dbReference type="InterPro" id="IPR010679">
    <property type="entry name" value="DUF1254"/>
</dbReference>
<feature type="domain" description="DUF1214" evidence="1">
    <location>
        <begin position="352"/>
        <end position="458"/>
    </location>
</feature>
<accession>A0A0K1PI03</accession>
<evidence type="ECO:0000259" key="1">
    <source>
        <dbReference type="Pfam" id="PF06742"/>
    </source>
</evidence>
<reference evidence="3 4" key="1">
    <citation type="submission" date="2015-08" db="EMBL/GenBank/DDBJ databases">
        <authorList>
            <person name="Babu N.S."/>
            <person name="Beckwith C.J."/>
            <person name="Beseler K.G."/>
            <person name="Brison A."/>
            <person name="Carone J.V."/>
            <person name="Caskin T.P."/>
            <person name="Diamond M."/>
            <person name="Durham M.E."/>
            <person name="Foxe J.M."/>
            <person name="Go M."/>
            <person name="Henderson B.A."/>
            <person name="Jones I.B."/>
            <person name="McGettigan J.A."/>
            <person name="Micheletti S.J."/>
            <person name="Nasrallah M.E."/>
            <person name="Ortiz D."/>
            <person name="Piller C.R."/>
            <person name="Privatt S.R."/>
            <person name="Schneider S.L."/>
            <person name="Sharp S."/>
            <person name="Smith T.C."/>
            <person name="Stanton J.D."/>
            <person name="Ullery H.E."/>
            <person name="Wilson R.J."/>
            <person name="Serrano M.G."/>
            <person name="Buck G."/>
            <person name="Lee V."/>
            <person name="Wang Y."/>
            <person name="Carvalho R."/>
            <person name="Voegtly L."/>
            <person name="Shi R."/>
            <person name="Duckworth R."/>
            <person name="Johnson A."/>
            <person name="Loviza R."/>
            <person name="Walstead R."/>
            <person name="Shah Z."/>
            <person name="Kiflezghi M."/>
            <person name="Wade K."/>
            <person name="Ball S.L."/>
            <person name="Bradley K.W."/>
            <person name="Asai D.J."/>
            <person name="Bowman C.A."/>
            <person name="Russell D.A."/>
            <person name="Pope W.H."/>
            <person name="Jacobs-Sera D."/>
            <person name="Hendrix R.W."/>
            <person name="Hatfull G.F."/>
        </authorList>
    </citation>
    <scope>NUCLEOTIDE SEQUENCE [LARGE SCALE GENOMIC DNA]</scope>
    <source>
        <strain evidence="3 4">DSM 27710</strain>
    </source>
</reference>
<dbReference type="InterPro" id="IPR037049">
    <property type="entry name" value="DUF1214_C_sf"/>
</dbReference>
<dbReference type="PANTHER" id="PTHR36509:SF2">
    <property type="entry name" value="BLL3101 PROTEIN"/>
    <property type="match status" value="1"/>
</dbReference>
<dbReference type="InterPro" id="IPR010621">
    <property type="entry name" value="DUF1214"/>
</dbReference>